<organism evidence="11">
    <name type="scientific">hydrothermal vent metagenome</name>
    <dbReference type="NCBI Taxonomy" id="652676"/>
    <lineage>
        <taxon>unclassified sequences</taxon>
        <taxon>metagenomes</taxon>
        <taxon>ecological metagenomes</taxon>
    </lineage>
</organism>
<evidence type="ECO:0000256" key="4">
    <source>
        <dbReference type="ARBA" id="ARBA00022475"/>
    </source>
</evidence>
<evidence type="ECO:0000256" key="7">
    <source>
        <dbReference type="ARBA" id="ARBA00022989"/>
    </source>
</evidence>
<dbReference type="EMBL" id="UOEA01000043">
    <property type="protein sequence ID" value="VAV83617.1"/>
    <property type="molecule type" value="Genomic_DNA"/>
</dbReference>
<feature type="transmembrane region" description="Helical" evidence="9">
    <location>
        <begin position="158"/>
        <end position="180"/>
    </location>
</feature>
<reference evidence="11" key="1">
    <citation type="submission" date="2018-06" db="EMBL/GenBank/DDBJ databases">
        <authorList>
            <person name="Zhirakovskaya E."/>
        </authorList>
    </citation>
    <scope>NUCLEOTIDE SEQUENCE</scope>
</reference>
<name>A0A3B0QVM0_9ZZZZ</name>
<dbReference type="InterPro" id="IPR002898">
    <property type="entry name" value="MotA_ExbB_proton_chnl"/>
</dbReference>
<evidence type="ECO:0000313" key="11">
    <source>
        <dbReference type="EMBL" id="VAV83617.1"/>
    </source>
</evidence>
<feature type="transmembrane region" description="Helical" evidence="9">
    <location>
        <begin position="117"/>
        <end position="138"/>
    </location>
</feature>
<feature type="domain" description="MotA/TolQ/ExbB proton channel" evidence="10">
    <location>
        <begin position="74"/>
        <end position="192"/>
    </location>
</feature>
<keyword evidence="5 9" id="KW-0812">Transmembrane</keyword>
<dbReference type="Pfam" id="PF01618">
    <property type="entry name" value="MotA_ExbB"/>
    <property type="match status" value="1"/>
</dbReference>
<accession>A0A3B0QVM0</accession>
<evidence type="ECO:0000256" key="6">
    <source>
        <dbReference type="ARBA" id="ARBA00022927"/>
    </source>
</evidence>
<gene>
    <name evidence="11" type="ORF">MNBD_DELTA01-2128</name>
</gene>
<evidence type="ECO:0000256" key="9">
    <source>
        <dbReference type="SAM" id="Phobius"/>
    </source>
</evidence>
<evidence type="ECO:0000256" key="3">
    <source>
        <dbReference type="ARBA" id="ARBA00022448"/>
    </source>
</evidence>
<protein>
    <submittedName>
        <fullName evidence="11">Ferric siderophore transport system, biopolymer transport protein ExbB</fullName>
    </submittedName>
</protein>
<evidence type="ECO:0000256" key="5">
    <source>
        <dbReference type="ARBA" id="ARBA00022692"/>
    </source>
</evidence>
<dbReference type="AlphaFoldDB" id="A0A3B0QVM0"/>
<keyword evidence="7 9" id="KW-1133">Transmembrane helix</keyword>
<evidence type="ECO:0000256" key="8">
    <source>
        <dbReference type="ARBA" id="ARBA00023136"/>
    </source>
</evidence>
<evidence type="ECO:0000259" key="10">
    <source>
        <dbReference type="Pfam" id="PF01618"/>
    </source>
</evidence>
<dbReference type="InterPro" id="IPR050790">
    <property type="entry name" value="ExbB/TolQ_transport"/>
</dbReference>
<dbReference type="GO" id="GO:0017038">
    <property type="term" value="P:protein import"/>
    <property type="evidence" value="ECO:0007669"/>
    <property type="project" value="TreeGrafter"/>
</dbReference>
<feature type="transmembrane region" description="Helical" evidence="9">
    <location>
        <begin position="12"/>
        <end position="30"/>
    </location>
</feature>
<proteinExistence type="inferred from homology"/>
<sequence length="209" mass="22352">METVAAFFKDGGIFVKFILVVSIIGFAIMVERAIFLLYKYNVDGKVLWKKVSGFIRDNDVEGAKAICSNNSVPLMKIMNYGLEASSGSAKDIQNAIDEAALEVIPSVDKRVTYLSTLANVATLLGLLGTIQGLIQAFSAIAVADPSQKAALLAKGISIALYSTASGLVVAIPMLIMYTILQAKSQKIIDEIDEFSVKLVNLLSRGKSGV</sequence>
<evidence type="ECO:0000256" key="2">
    <source>
        <dbReference type="ARBA" id="ARBA00010442"/>
    </source>
</evidence>
<keyword evidence="4" id="KW-1003">Cell membrane</keyword>
<evidence type="ECO:0000256" key="1">
    <source>
        <dbReference type="ARBA" id="ARBA00004651"/>
    </source>
</evidence>
<dbReference type="PANTHER" id="PTHR30625:SF15">
    <property type="entry name" value="BIOPOLYMER TRANSPORT PROTEIN EXBB"/>
    <property type="match status" value="1"/>
</dbReference>
<comment type="subcellular location">
    <subcellularLocation>
        <location evidence="1">Cell membrane</location>
        <topology evidence="1">Multi-pass membrane protein</topology>
    </subcellularLocation>
</comment>
<dbReference type="PANTHER" id="PTHR30625">
    <property type="entry name" value="PROTEIN TOLQ"/>
    <property type="match status" value="1"/>
</dbReference>
<keyword evidence="3" id="KW-0813">Transport</keyword>
<keyword evidence="6" id="KW-0653">Protein transport</keyword>
<dbReference type="GO" id="GO:0005886">
    <property type="term" value="C:plasma membrane"/>
    <property type="evidence" value="ECO:0007669"/>
    <property type="project" value="UniProtKB-SubCell"/>
</dbReference>
<comment type="similarity">
    <text evidence="2">Belongs to the ExbB/TolQ family.</text>
</comment>
<keyword evidence="8 9" id="KW-0472">Membrane</keyword>